<keyword evidence="8" id="KW-1185">Reference proteome</keyword>
<gene>
    <name evidence="7" type="ORF">U473_00175</name>
</gene>
<evidence type="ECO:0000256" key="1">
    <source>
        <dbReference type="ARBA" id="ARBA00004141"/>
    </source>
</evidence>
<keyword evidence="5 6" id="KW-0472">Membrane</keyword>
<evidence type="ECO:0000256" key="3">
    <source>
        <dbReference type="ARBA" id="ARBA00022692"/>
    </source>
</evidence>
<keyword evidence="3 6" id="KW-0812">Transmembrane</keyword>
<evidence type="ECO:0000256" key="2">
    <source>
        <dbReference type="ARBA" id="ARBA00009773"/>
    </source>
</evidence>
<comment type="subcellular location">
    <subcellularLocation>
        <location evidence="1">Membrane</location>
        <topology evidence="1">Multi-pass membrane protein</topology>
    </subcellularLocation>
</comment>
<evidence type="ECO:0000313" key="7">
    <source>
        <dbReference type="EMBL" id="KXG42635.1"/>
    </source>
</evidence>
<dbReference type="PANTHER" id="PTHR21716">
    <property type="entry name" value="TRANSMEMBRANE PROTEIN"/>
    <property type="match status" value="1"/>
</dbReference>
<feature type="transmembrane region" description="Helical" evidence="6">
    <location>
        <begin position="164"/>
        <end position="185"/>
    </location>
</feature>
<feature type="transmembrane region" description="Helical" evidence="6">
    <location>
        <begin position="317"/>
        <end position="339"/>
    </location>
</feature>
<sequence>MKHYAVKVLITIGIIIGILLIPLVFYYVFPHFIPFIFAYLFALMLEPVNLWLMKMTKLKRSIAVNITYFLFLGTFSWLVYMIVTRISIEMVNLIQYIQKNIPNIQLWFFHIYRQTQDVIQMLPTEVSTQINQSFTQFINDLANMDLLSTIGTQTYNITTAIPNYFITLILFFVSLFLISLNLPYINRKFFSYFKKESKAKLEIILKDIRVATFGFLHAQVILSSITYIISLIGLVLLNVGYASAIALLIVVVDILPILGTGSVLMPWAIFSITKGNTLLGIGLIVLFIVITVVRRVIEPKILGERIGLDPLTTLISIWVGFKVLGILGVFLGPLLLILYKALVKAKVIRYRLKI</sequence>
<dbReference type="NCBIfam" id="TIGR02872">
    <property type="entry name" value="spore_ytvI"/>
    <property type="match status" value="1"/>
</dbReference>
<dbReference type="InterPro" id="IPR002549">
    <property type="entry name" value="AI-2E-like"/>
</dbReference>
<dbReference type="Pfam" id="PF01594">
    <property type="entry name" value="AI-2E_transport"/>
    <property type="match status" value="1"/>
</dbReference>
<feature type="transmembrane region" description="Helical" evidence="6">
    <location>
        <begin position="7"/>
        <end position="29"/>
    </location>
</feature>
<reference evidence="7 8" key="1">
    <citation type="submission" date="2016-02" db="EMBL/GenBank/DDBJ databases">
        <title>Draft Genome for Tepidibacillus decaturensis nov. sp. Strain Z9, an Anaerobic, Moderately Thermophilic and Heterotrophic Bacterium from Deep Subsurface of the Illinois Basin, USA.</title>
        <authorList>
            <person name="Dong Y."/>
            <person name="Chang J.Y."/>
            <person name="Sanford R."/>
            <person name="Fouke B.W."/>
        </authorList>
    </citation>
    <scope>NUCLEOTIDE SEQUENCE [LARGE SCALE GENOMIC DNA]</scope>
    <source>
        <strain evidence="7 8">Z9</strain>
    </source>
</reference>
<feature type="transmembrane region" description="Helical" evidence="6">
    <location>
        <begin position="277"/>
        <end position="297"/>
    </location>
</feature>
<evidence type="ECO:0000256" key="4">
    <source>
        <dbReference type="ARBA" id="ARBA00022989"/>
    </source>
</evidence>
<feature type="transmembrane region" description="Helical" evidence="6">
    <location>
        <begin position="241"/>
        <end position="265"/>
    </location>
</feature>
<dbReference type="AlphaFoldDB" id="A0A135L116"/>
<dbReference type="OrthoDB" id="9774361at2"/>
<proteinExistence type="inferred from homology"/>
<keyword evidence="4 6" id="KW-1133">Transmembrane helix</keyword>
<evidence type="ECO:0000313" key="8">
    <source>
        <dbReference type="Proteomes" id="UP000070352"/>
    </source>
</evidence>
<dbReference type="GO" id="GO:0016020">
    <property type="term" value="C:membrane"/>
    <property type="evidence" value="ECO:0007669"/>
    <property type="project" value="UniProtKB-SubCell"/>
</dbReference>
<feature type="transmembrane region" description="Helical" evidence="6">
    <location>
        <begin position="210"/>
        <end position="235"/>
    </location>
</feature>
<dbReference type="InterPro" id="IPR014227">
    <property type="entry name" value="YtvI-like"/>
</dbReference>
<dbReference type="PANTHER" id="PTHR21716:SF68">
    <property type="entry name" value="TRANSPORT PROTEIN YTVI-RELATED"/>
    <property type="match status" value="1"/>
</dbReference>
<evidence type="ECO:0000256" key="5">
    <source>
        <dbReference type="ARBA" id="ARBA00023136"/>
    </source>
</evidence>
<dbReference type="STRING" id="1413211.U473_00175"/>
<dbReference type="Proteomes" id="UP000070352">
    <property type="component" value="Unassembled WGS sequence"/>
</dbReference>
<name>A0A135L116_9BACI</name>
<evidence type="ECO:0000256" key="6">
    <source>
        <dbReference type="SAM" id="Phobius"/>
    </source>
</evidence>
<accession>A0A135L116</accession>
<comment type="similarity">
    <text evidence="2">Belongs to the autoinducer-2 exporter (AI-2E) (TC 2.A.86) family.</text>
</comment>
<feature type="transmembrane region" description="Helical" evidence="6">
    <location>
        <begin position="64"/>
        <end position="83"/>
    </location>
</feature>
<dbReference type="RefSeq" id="WP_068722277.1">
    <property type="nucleotide sequence ID" value="NZ_LSKU01000001.1"/>
</dbReference>
<comment type="caution">
    <text evidence="7">The sequence shown here is derived from an EMBL/GenBank/DDBJ whole genome shotgun (WGS) entry which is preliminary data.</text>
</comment>
<dbReference type="GO" id="GO:0055085">
    <property type="term" value="P:transmembrane transport"/>
    <property type="evidence" value="ECO:0007669"/>
    <property type="project" value="TreeGrafter"/>
</dbReference>
<protein>
    <submittedName>
        <fullName evidence="7">Sporulation protein</fullName>
    </submittedName>
</protein>
<feature type="transmembrane region" description="Helical" evidence="6">
    <location>
        <begin position="35"/>
        <end position="52"/>
    </location>
</feature>
<organism evidence="7 8">
    <name type="scientific">Tepidibacillus decaturensis</name>
    <dbReference type="NCBI Taxonomy" id="1413211"/>
    <lineage>
        <taxon>Bacteria</taxon>
        <taxon>Bacillati</taxon>
        <taxon>Bacillota</taxon>
        <taxon>Bacilli</taxon>
        <taxon>Bacillales</taxon>
        <taxon>Bacillaceae</taxon>
        <taxon>Tepidibacillus</taxon>
    </lineage>
</organism>
<dbReference type="EMBL" id="LSKU01000001">
    <property type="protein sequence ID" value="KXG42635.1"/>
    <property type="molecule type" value="Genomic_DNA"/>
</dbReference>